<dbReference type="CDD" id="cd19545">
    <property type="entry name" value="FUM14_C_NRPS-like"/>
    <property type="match status" value="1"/>
</dbReference>
<protein>
    <submittedName>
        <fullName evidence="6">Acetyl-CoA synthetase-like protein</fullName>
    </submittedName>
</protein>
<keyword evidence="2" id="KW-0597">Phosphoprotein</keyword>
<dbReference type="Gene3D" id="1.10.1200.10">
    <property type="entry name" value="ACP-like"/>
    <property type="match status" value="1"/>
</dbReference>
<dbReference type="PANTHER" id="PTHR45527">
    <property type="entry name" value="NONRIBOSOMAL PEPTIDE SYNTHETASE"/>
    <property type="match status" value="1"/>
</dbReference>
<dbReference type="EMBL" id="ML996589">
    <property type="protein sequence ID" value="KAF2752950.1"/>
    <property type="molecule type" value="Genomic_DNA"/>
</dbReference>
<dbReference type="GO" id="GO:0016874">
    <property type="term" value="F:ligase activity"/>
    <property type="evidence" value="ECO:0007669"/>
    <property type="project" value="UniProtKB-KW"/>
</dbReference>
<evidence type="ECO:0000256" key="2">
    <source>
        <dbReference type="ARBA" id="ARBA00022553"/>
    </source>
</evidence>
<dbReference type="GeneID" id="54489860"/>
<dbReference type="InterPro" id="IPR000873">
    <property type="entry name" value="AMP-dep_synth/lig_dom"/>
</dbReference>
<dbReference type="CDD" id="cd05918">
    <property type="entry name" value="A_NRPS_SidN3_like"/>
    <property type="match status" value="1"/>
</dbReference>
<dbReference type="PROSITE" id="PS00455">
    <property type="entry name" value="AMP_BINDING"/>
    <property type="match status" value="1"/>
</dbReference>
<feature type="domain" description="Carrier" evidence="5">
    <location>
        <begin position="497"/>
        <end position="573"/>
    </location>
</feature>
<organism evidence="6 7">
    <name type="scientific">Pseudovirgaria hyperparasitica</name>
    <dbReference type="NCBI Taxonomy" id="470096"/>
    <lineage>
        <taxon>Eukaryota</taxon>
        <taxon>Fungi</taxon>
        <taxon>Dikarya</taxon>
        <taxon>Ascomycota</taxon>
        <taxon>Pezizomycotina</taxon>
        <taxon>Dothideomycetes</taxon>
        <taxon>Dothideomycetes incertae sedis</taxon>
        <taxon>Acrospermales</taxon>
        <taxon>Acrospermaceae</taxon>
        <taxon>Pseudovirgaria</taxon>
    </lineage>
</organism>
<dbReference type="SUPFAM" id="SSF52777">
    <property type="entry name" value="CoA-dependent acyltransferases"/>
    <property type="match status" value="2"/>
</dbReference>
<gene>
    <name evidence="6" type="ORF">EJ05DRAFT_523515</name>
</gene>
<evidence type="ECO:0000256" key="3">
    <source>
        <dbReference type="ARBA" id="ARBA00022598"/>
    </source>
</evidence>
<dbReference type="PROSITE" id="PS50075">
    <property type="entry name" value="CARRIER"/>
    <property type="match status" value="1"/>
</dbReference>
<dbReference type="InterPro" id="IPR023213">
    <property type="entry name" value="CAT-like_dom_sf"/>
</dbReference>
<dbReference type="InterPro" id="IPR020845">
    <property type="entry name" value="AMP-binding_CS"/>
</dbReference>
<dbReference type="InterPro" id="IPR001242">
    <property type="entry name" value="Condensation_dom"/>
</dbReference>
<name>A0A6A6VTL9_9PEZI</name>
<evidence type="ECO:0000313" key="7">
    <source>
        <dbReference type="Proteomes" id="UP000799437"/>
    </source>
</evidence>
<dbReference type="Gene3D" id="3.40.50.980">
    <property type="match status" value="2"/>
</dbReference>
<evidence type="ECO:0000259" key="5">
    <source>
        <dbReference type="PROSITE" id="PS50075"/>
    </source>
</evidence>
<comment type="similarity">
    <text evidence="4">Belongs to the NRP synthetase family.</text>
</comment>
<dbReference type="InterPro" id="IPR009081">
    <property type="entry name" value="PP-bd_ACP"/>
</dbReference>
<dbReference type="Gene3D" id="3.30.559.10">
    <property type="entry name" value="Chloramphenicol acetyltransferase-like domain"/>
    <property type="match status" value="1"/>
</dbReference>
<dbReference type="Pfam" id="PF00668">
    <property type="entry name" value="Condensation"/>
    <property type="match status" value="1"/>
</dbReference>
<dbReference type="InterPro" id="IPR045851">
    <property type="entry name" value="AMP-bd_C_sf"/>
</dbReference>
<sequence length="1109" mass="123636">MDQGVKPGVIVPLCIEKSKWMPVAMLAVMKAGGASIVLDSAQPEHRLLSIIRQISPVLILTSEANESLAHRLTTGRVAIMDEPLTDKSTLNTWRTLPQVLPSDMLNLVFTSGSTGEPKGVVITHVNMTNAIVHQRGCLGFSSKSRIFDFASYMFDVVWCNLIQGLSAGACIYIPSNDDRHNDIVGAAIRLLVNIAILILSVARGLNMKALENLSYVFFIGEPLSMSSCVGLPPNTVVTNLYGPTECTTFSTAQVVDKTSFKRISIGKGLGLNTWLVDPSDDSKLVPRGCIAELLLEGPLVAAGYLSKAAATVTVFVNGLNWLLESPTNIGAKGRRSRLYKTGDLARYNIDGTLEFLGRKDSQVKLNGQRVELGDIEHHIKACLEYSKEDLDVVATVAQPQASNKEVLVAFLKVPRLSSFDDMAFDAVFEKVTDVLHSRLRARVPAYMIPSAYIPLDCIPTTPSGKTNRRKLQTVAQQLSFQGVAARNSNLLTSEKKRPSTDVEICLQSLWAAVLGLEAKDINTADNFLRIGRDSISAMRLVAAARKNAIVLSVAEVFQHPVLSEMALAAQTLESNHIPERFAPFTLILKEDSTVEYLRQQIASHFDDVEASHVEDAFPCTPLQEGLLALTSRRSGDYVAQFVYLLQPTVNIQQFMQAWEVVVKETPILRTRVVELSGHGLVQTILNQQAKWARWDDTMTLHTYLKADCELVTGLGTPLTRYTVLRTSEDGSWYFVWTIHHALYDSWSIPLILERLEGSIAPRLPPPPFQRFVKHITEIDIGATAKYWEKQFQGLEAQNFPQLPSNNYQPLCKAFIKRNLHVPHWPDTGITPSSILRTAWSLLASKYTDSSEVIFRVTVAGRQAAVTDVERMIGPTIATVPVRITLDWSQMTVEQLLRQVQAQSANMIAFEQMGLQNIRRTSPEGERACQFQTLLVVHAVEANEARHQCTSSRWFVSQRDENGSDDTHVTVADTHALTLECDLQRHGVRLRAAHDASVLDTDRVQRLAMQLEHVIQQLCTPSNASKSLSRLNMLYEQDHIDIWSWNAAVPEAKHRCLHDLVTETARKQPQTIRLSIVTWESLAPDARLCHQHAFLYVIDILRHRRRTTRI</sequence>
<reference evidence="6" key="1">
    <citation type="journal article" date="2020" name="Stud. Mycol.">
        <title>101 Dothideomycetes genomes: a test case for predicting lifestyles and emergence of pathogens.</title>
        <authorList>
            <person name="Haridas S."/>
            <person name="Albert R."/>
            <person name="Binder M."/>
            <person name="Bloem J."/>
            <person name="Labutti K."/>
            <person name="Salamov A."/>
            <person name="Andreopoulos B."/>
            <person name="Baker S."/>
            <person name="Barry K."/>
            <person name="Bills G."/>
            <person name="Bluhm B."/>
            <person name="Cannon C."/>
            <person name="Castanera R."/>
            <person name="Culley D."/>
            <person name="Daum C."/>
            <person name="Ezra D."/>
            <person name="Gonzalez J."/>
            <person name="Henrissat B."/>
            <person name="Kuo A."/>
            <person name="Liang C."/>
            <person name="Lipzen A."/>
            <person name="Lutzoni F."/>
            <person name="Magnuson J."/>
            <person name="Mondo S."/>
            <person name="Nolan M."/>
            <person name="Ohm R."/>
            <person name="Pangilinan J."/>
            <person name="Park H.-J."/>
            <person name="Ramirez L."/>
            <person name="Alfaro M."/>
            <person name="Sun H."/>
            <person name="Tritt A."/>
            <person name="Yoshinaga Y."/>
            <person name="Zwiers L.-H."/>
            <person name="Turgeon B."/>
            <person name="Goodwin S."/>
            <person name="Spatafora J."/>
            <person name="Crous P."/>
            <person name="Grigoriev I."/>
        </authorList>
    </citation>
    <scope>NUCLEOTIDE SEQUENCE</scope>
    <source>
        <strain evidence="6">CBS 121739</strain>
    </source>
</reference>
<keyword evidence="1" id="KW-0596">Phosphopantetheine</keyword>
<dbReference type="Proteomes" id="UP000799437">
    <property type="component" value="Unassembled WGS sequence"/>
</dbReference>
<evidence type="ECO:0000313" key="6">
    <source>
        <dbReference type="EMBL" id="KAF2752950.1"/>
    </source>
</evidence>
<evidence type="ECO:0000256" key="4">
    <source>
        <dbReference type="ARBA" id="ARBA00029454"/>
    </source>
</evidence>
<dbReference type="AlphaFoldDB" id="A0A6A6VTL9"/>
<dbReference type="InterPro" id="IPR020806">
    <property type="entry name" value="PKS_PP-bd"/>
</dbReference>
<dbReference type="Gene3D" id="3.30.559.30">
    <property type="entry name" value="Nonribosomal peptide synthetase, condensation domain"/>
    <property type="match status" value="1"/>
</dbReference>
<proteinExistence type="inferred from homology"/>
<evidence type="ECO:0000256" key="1">
    <source>
        <dbReference type="ARBA" id="ARBA00022450"/>
    </source>
</evidence>
<dbReference type="SMART" id="SM00823">
    <property type="entry name" value="PKS_PP"/>
    <property type="match status" value="1"/>
</dbReference>
<dbReference type="FunFam" id="1.10.1200.10:FF:000005">
    <property type="entry name" value="Nonribosomal peptide synthetase 1"/>
    <property type="match status" value="1"/>
</dbReference>
<dbReference type="Pfam" id="PF00550">
    <property type="entry name" value="PP-binding"/>
    <property type="match status" value="1"/>
</dbReference>
<dbReference type="RefSeq" id="XP_033595401.1">
    <property type="nucleotide sequence ID" value="XM_033748806.1"/>
</dbReference>
<dbReference type="OrthoDB" id="416786at2759"/>
<dbReference type="GO" id="GO:0044550">
    <property type="term" value="P:secondary metabolite biosynthetic process"/>
    <property type="evidence" value="ECO:0007669"/>
    <property type="project" value="TreeGrafter"/>
</dbReference>
<dbReference type="SUPFAM" id="SSF56801">
    <property type="entry name" value="Acetyl-CoA synthetase-like"/>
    <property type="match status" value="1"/>
</dbReference>
<dbReference type="Gene3D" id="3.30.300.30">
    <property type="match status" value="1"/>
</dbReference>
<dbReference type="GO" id="GO:0005737">
    <property type="term" value="C:cytoplasm"/>
    <property type="evidence" value="ECO:0007669"/>
    <property type="project" value="TreeGrafter"/>
</dbReference>
<keyword evidence="3" id="KW-0436">Ligase</keyword>
<dbReference type="GO" id="GO:0043041">
    <property type="term" value="P:amino acid activation for nonribosomal peptide biosynthetic process"/>
    <property type="evidence" value="ECO:0007669"/>
    <property type="project" value="TreeGrafter"/>
</dbReference>
<dbReference type="SUPFAM" id="SSF47336">
    <property type="entry name" value="ACP-like"/>
    <property type="match status" value="1"/>
</dbReference>
<dbReference type="Pfam" id="PF00501">
    <property type="entry name" value="AMP-binding"/>
    <property type="match status" value="1"/>
</dbReference>
<dbReference type="Gene3D" id="2.30.38.10">
    <property type="entry name" value="Luciferase, Domain 3"/>
    <property type="match status" value="1"/>
</dbReference>
<accession>A0A6A6VTL9</accession>
<keyword evidence="7" id="KW-1185">Reference proteome</keyword>
<dbReference type="GO" id="GO:0031177">
    <property type="term" value="F:phosphopantetheine binding"/>
    <property type="evidence" value="ECO:0007669"/>
    <property type="project" value="InterPro"/>
</dbReference>
<dbReference type="PANTHER" id="PTHR45527:SF3">
    <property type="entry name" value="SIDEROPHORE SYNTHETASE (EUROFUNG)"/>
    <property type="match status" value="1"/>
</dbReference>
<dbReference type="InterPro" id="IPR036736">
    <property type="entry name" value="ACP-like_sf"/>
</dbReference>